<dbReference type="STRING" id="1918946.VPAL9027_01029"/>
<evidence type="ECO:0000313" key="4">
    <source>
        <dbReference type="Proteomes" id="UP000189475"/>
    </source>
</evidence>
<keyword evidence="3" id="KW-0378">Hydrolase</keyword>
<dbReference type="SUPFAM" id="SSF48208">
    <property type="entry name" value="Six-hairpin glycosidases"/>
    <property type="match status" value="1"/>
</dbReference>
<dbReference type="EC" id="3.2.1.28" evidence="3"/>
<evidence type="ECO:0000313" key="3">
    <source>
        <dbReference type="EMBL" id="SJL83081.1"/>
    </source>
</evidence>
<gene>
    <name evidence="3" type="ORF">VPAL9027_01029</name>
</gene>
<dbReference type="RefSeq" id="WP_077312962.1">
    <property type="nucleotide sequence ID" value="NZ_AP024887.1"/>
</dbReference>
<dbReference type="Pfam" id="PF19291">
    <property type="entry name" value="TREH_N"/>
    <property type="match status" value="1"/>
</dbReference>
<dbReference type="Pfam" id="PF00723">
    <property type="entry name" value="Glyco_hydro_15"/>
    <property type="match status" value="1"/>
</dbReference>
<dbReference type="EMBL" id="FUFT01000002">
    <property type="protein sequence ID" value="SJL83081.1"/>
    <property type="molecule type" value="Genomic_DNA"/>
</dbReference>
<evidence type="ECO:0000259" key="1">
    <source>
        <dbReference type="Pfam" id="PF00723"/>
    </source>
</evidence>
<dbReference type="InterPro" id="IPR008928">
    <property type="entry name" value="6-hairpin_glycosidase_sf"/>
</dbReference>
<organism evidence="3 4">
    <name type="scientific">Vibrio palustris</name>
    <dbReference type="NCBI Taxonomy" id="1918946"/>
    <lineage>
        <taxon>Bacteria</taxon>
        <taxon>Pseudomonadati</taxon>
        <taxon>Pseudomonadota</taxon>
        <taxon>Gammaproteobacteria</taxon>
        <taxon>Vibrionales</taxon>
        <taxon>Vibrionaceae</taxon>
        <taxon>Vibrio</taxon>
    </lineage>
</organism>
<accession>A0A1R4B2E4</accession>
<dbReference type="GO" id="GO:0005975">
    <property type="term" value="P:carbohydrate metabolic process"/>
    <property type="evidence" value="ECO:0007669"/>
    <property type="project" value="InterPro"/>
</dbReference>
<dbReference type="PANTHER" id="PTHR31616">
    <property type="entry name" value="TREHALASE"/>
    <property type="match status" value="1"/>
</dbReference>
<feature type="domain" description="GH15-like" evidence="1">
    <location>
        <begin position="222"/>
        <end position="587"/>
    </location>
</feature>
<feature type="domain" description="Trehalase-like N-terminal" evidence="2">
    <location>
        <begin position="8"/>
        <end position="150"/>
    </location>
</feature>
<keyword evidence="3" id="KW-0326">Glycosidase</keyword>
<dbReference type="PANTHER" id="PTHR31616:SF0">
    <property type="entry name" value="GLUCAN 1,4-ALPHA-GLUCOSIDASE"/>
    <property type="match status" value="1"/>
</dbReference>
<evidence type="ECO:0000259" key="2">
    <source>
        <dbReference type="Pfam" id="PF19291"/>
    </source>
</evidence>
<dbReference type="GO" id="GO:0004555">
    <property type="term" value="F:alpha,alpha-trehalase activity"/>
    <property type="evidence" value="ECO:0007669"/>
    <property type="project" value="UniProtKB-EC"/>
</dbReference>
<sequence length="598" mass="68349">MMENNLDLALIGNCRISALIDKMGEVVWSCMPRFDSDPVFASLLKTGDKADLTGTYGIDLDGFSHSEQQYRKNTAILDTTLYDLQGNSVTITDFAPRLMLYGRMHRPVTLMRILTPVGSPRIRVRLRPADNETNKAYERIEGTNHIKYTSDGLSLRLTTDLSISSIFDESWFILDTESHLVLGNNESLEEPIQQLSQRFVNETELHWRSWVYNLAIPFEWQDAVIRAAITLKLSAFEDTGAIVAAMTTSIPEAKDTERNWDYRFCWLRDSYFTVHALNRLGVTATMEQYLRYLVNLATHIDDQYLQPVFCINGRKQMEEKIVDKLDGYRGMGPVRFGNQAADQIQHDVYGAVVLSATQMFFDERIRKPDDKRLFPILEKVGEKAVQYFDQPDAGLWELRGSQHTHTFSSIMCWAAADRLAKIADNLQLPGRQEYWRKHADNIKQTIDEKAFNSELNSYTATWGGDTMDASLLLACSLGFVSGDDPRFVGTVEAIESQLRPKGSKYIFRYVIEDDFGEPENAFTICSFWYIEALSAIGRHAEARALFEDLLERRNHVGLLSEDLDPETGELWGNFPQTYSMVGIINCARMLSRRWEDEV</sequence>
<dbReference type="InterPro" id="IPR012341">
    <property type="entry name" value="6hp_glycosidase-like_sf"/>
</dbReference>
<dbReference type="Gene3D" id="1.50.10.10">
    <property type="match status" value="1"/>
</dbReference>
<reference evidence="3 4" key="1">
    <citation type="submission" date="2017-02" db="EMBL/GenBank/DDBJ databases">
        <authorList>
            <person name="Peterson S.W."/>
        </authorList>
    </citation>
    <scope>NUCLEOTIDE SEQUENCE [LARGE SCALE GENOMIC DNA]</scope>
    <source>
        <strain evidence="3 4">CECT 9027</strain>
    </source>
</reference>
<keyword evidence="4" id="KW-1185">Reference proteome</keyword>
<protein>
    <submittedName>
        <fullName evidence="3">Trehalase</fullName>
        <ecNumber evidence="3">3.2.1.28</ecNumber>
    </submittedName>
</protein>
<dbReference type="AlphaFoldDB" id="A0A1R4B2E4"/>
<dbReference type="Proteomes" id="UP000189475">
    <property type="component" value="Unassembled WGS sequence"/>
</dbReference>
<dbReference type="InterPro" id="IPR011613">
    <property type="entry name" value="GH15-like"/>
</dbReference>
<name>A0A1R4B2E4_9VIBR</name>
<proteinExistence type="predicted"/>
<dbReference type="OrthoDB" id="3902805at2"/>
<dbReference type="InterPro" id="IPR045582">
    <property type="entry name" value="Trehalase-like_N"/>
</dbReference>